<dbReference type="NCBIfam" id="NF010575">
    <property type="entry name" value="PRK13968.1"/>
    <property type="match status" value="1"/>
</dbReference>
<dbReference type="EMBL" id="JYVU01000033">
    <property type="protein sequence ID" value="KTZ11410.1"/>
    <property type="molecule type" value="Genomic_DNA"/>
</dbReference>
<dbReference type="PANTHER" id="PTHR43217:SF1">
    <property type="entry name" value="SUCCINATE SEMIALDEHYDE DEHYDROGENASE [NAD(P)+] SAD"/>
    <property type="match status" value="1"/>
</dbReference>
<evidence type="ECO:0000313" key="10">
    <source>
        <dbReference type="EMBL" id="EBZ6921329.1"/>
    </source>
</evidence>
<reference evidence="15" key="5">
    <citation type="submission" date="2019-09" db="EMBL/GenBank/DDBJ databases">
        <authorList>
            <consortium name="GenomeTrakr network: Whole genome sequencing for foodborne pathogen traceback"/>
        </authorList>
    </citation>
    <scope>NUCLEOTIDE SEQUENCE [LARGE SCALE GENOMIC DNA]</scope>
    <source>
        <strain evidence="15">AUSMDU00020735</strain>
        <strain evidence="11 25">VA_WGS-00080</strain>
    </source>
</reference>
<evidence type="ECO:0000256" key="1">
    <source>
        <dbReference type="ARBA" id="ARBA00009986"/>
    </source>
</evidence>
<sequence length="462" mass="48966">MTMMTATQALSVNPATGQTLAAMPWANAQEIEHALSLAASGFKKWKMTSVAQRAQTLRDIGQALRAHAEEMAQCITREMGKPIKQARAEVTKSAALCDWYAEHGPAMLNPEPTLVENQQAVIEYRPLGVILAIMPWNFPLWQVLRGAVPILLAGNSYLLKHAPNVTGCAQMIARILAEAGTPAGVYGWVNANNEGVSQMINDPRIAAVTVTGSVRAGAAIGAQAGAALKKCVLELGGSDPFIVLNDADLELAVKAAVAGRYQNTGQVCAAAKRFIVEEGIAQAFTDRFVAAAAALKMGDPLVEENDLGPMARFDLRDELHQQVQASVAEGARLLLGGEKIAGEGNYYAATVLADVTPDMTAFRQELFGPVAAITVAKDAAHALALANDSEFGLSATIFTADDTLAAEMAARLECGGVFINGYSASDARVAFGGVKKSGFGRELSHFGLHEFCNVQTVWKNRV</sequence>
<dbReference type="Proteomes" id="UP000839909">
    <property type="component" value="Unassembled WGS sequence"/>
</dbReference>
<dbReference type="Proteomes" id="UP000885258">
    <property type="component" value="Unassembled WGS sequence"/>
</dbReference>
<evidence type="ECO:0000313" key="5">
    <source>
        <dbReference type="EMBL" id="AKH07132.1"/>
    </source>
</evidence>
<dbReference type="FunFam" id="3.40.309.10:FF:000010">
    <property type="entry name" value="Gamma-aminobutyraldehyde dehydrogenase"/>
    <property type="match status" value="1"/>
</dbReference>
<dbReference type="Gene3D" id="3.40.605.10">
    <property type="entry name" value="Aldehyde Dehydrogenase, Chain A, domain 1"/>
    <property type="match status" value="1"/>
</dbReference>
<dbReference type="OMA" id="FPEGCFQ"/>
<reference evidence="17" key="6">
    <citation type="submission" date="2019-10" db="EMBL/GenBank/DDBJ databases">
        <authorList>
            <person name="Ashton P.M."/>
            <person name="Dallman T."/>
            <person name="Nair S."/>
            <person name="De Pinna E."/>
            <person name="Peters T."/>
            <person name="Grant K."/>
        </authorList>
    </citation>
    <scope>NUCLEOTIDE SEQUENCE</scope>
    <source>
        <strain evidence="7">231108</strain>
        <strain evidence="12">265852</strain>
        <strain evidence="21">29290</strain>
        <strain evidence="9">356083</strain>
        <strain evidence="8">422529</strain>
        <strain evidence="22">425567</strain>
        <strain evidence="16">43916</strain>
        <strain evidence="6">488670</strain>
        <strain evidence="10">632340</strain>
        <strain evidence="17">811021</strain>
        <strain evidence="14">86846</strain>
    </source>
</reference>
<evidence type="ECO:0000313" key="7">
    <source>
        <dbReference type="EMBL" id="EBW3627608.1"/>
    </source>
</evidence>
<dbReference type="Proteomes" id="UP000839907">
    <property type="component" value="Unassembled WGS sequence"/>
</dbReference>
<dbReference type="SUPFAM" id="SSF53720">
    <property type="entry name" value="ALDH-like"/>
    <property type="match status" value="1"/>
</dbReference>
<dbReference type="Proteomes" id="UP000885385">
    <property type="component" value="Unassembled WGS sequence"/>
</dbReference>
<dbReference type="GO" id="GO:0004030">
    <property type="term" value="F:aldehyde dehydrogenase [NAD(P)+] activity"/>
    <property type="evidence" value="ECO:0007669"/>
    <property type="project" value="InterPro"/>
</dbReference>
<dbReference type="InterPro" id="IPR016160">
    <property type="entry name" value="Ald_DH_CS_CYS"/>
</dbReference>
<dbReference type="PATRIC" id="fig|59201.158.peg.1619"/>
<dbReference type="Proteomes" id="UP000839595">
    <property type="component" value="Unassembled WGS sequence"/>
</dbReference>
<evidence type="ECO:0000313" key="21">
    <source>
        <dbReference type="EMBL" id="MIT50074.1"/>
    </source>
</evidence>
<reference evidence="19" key="3">
    <citation type="journal article" date="2018" name="Genome Biol.">
        <title>SKESA: strategic k-mer extension for scrupulous assemblies.</title>
        <authorList>
            <person name="Souvorov A."/>
            <person name="Agarwala R."/>
            <person name="Lipman D.J."/>
        </authorList>
    </citation>
    <scope>NUCLEOTIDE SEQUENCE</scope>
    <source>
        <strain evidence="19">Salmonella enterica</strain>
    </source>
</reference>
<dbReference type="GO" id="GO:0009447">
    <property type="term" value="P:putrescine catabolic process"/>
    <property type="evidence" value="ECO:0007669"/>
    <property type="project" value="UniProtKB-ARBA"/>
</dbReference>
<comment type="similarity">
    <text evidence="1">Belongs to the aldehyde dehydrogenase family.</text>
</comment>
<dbReference type="Proteomes" id="UP000839581">
    <property type="component" value="Unassembled WGS sequence"/>
</dbReference>
<evidence type="ECO:0000259" key="4">
    <source>
        <dbReference type="Pfam" id="PF00171"/>
    </source>
</evidence>
<dbReference type="SMR" id="A0A0D6G4U7"/>
<evidence type="ECO:0000313" key="19">
    <source>
        <dbReference type="EMBL" id="HAB0969834.1"/>
    </source>
</evidence>
<dbReference type="InterPro" id="IPR015590">
    <property type="entry name" value="Aldehyde_DH_dom"/>
</dbReference>
<evidence type="ECO:0000256" key="3">
    <source>
        <dbReference type="ARBA" id="ARBA00023002"/>
    </source>
</evidence>
<dbReference type="Proteomes" id="UP000839905">
    <property type="component" value="Unassembled WGS sequence"/>
</dbReference>
<gene>
    <name evidence="5" type="primary">yneI_1</name>
    <name evidence="14" type="ORF">AAB27_18255</name>
    <name evidence="21" type="ORF">AU613_14510</name>
    <name evidence="16" type="ORF">AVC05_04600</name>
    <name evidence="13" type="ORF">B1P38_00865</name>
    <name evidence="11" type="ORF">CE70_02365</name>
    <name evidence="18" type="ORF">CFF59_01450</name>
    <name evidence="20" type="ORF">DD95_14115</name>
    <name evidence="6" type="ORF">DMO92_05700</name>
    <name evidence="7" type="ORF">DPF41_05775</name>
    <name evidence="8" type="ORF">DPS76_04655</name>
    <name evidence="22" type="ORF">DRM14_01280</name>
    <name evidence="9" type="ORF">DU071_04255</name>
    <name evidence="12" type="ORF">E0935_05575</name>
    <name evidence="10" type="ORF">EER35_10075</name>
    <name evidence="15" type="ORF">F3R12_01240</name>
    <name evidence="17" type="ORF">F9G02_01225</name>
    <name evidence="19" type="ORF">GB466_04425</name>
    <name evidence="5" type="ORF">SE14_01595</name>
</gene>
<evidence type="ECO:0000313" key="22">
    <source>
        <dbReference type="EMBL" id="MLP83985.1"/>
    </source>
</evidence>
<dbReference type="EMBL" id="AAHNIA010000005">
    <property type="protein sequence ID" value="EBY1701174.1"/>
    <property type="molecule type" value="Genomic_DNA"/>
</dbReference>
<evidence type="ECO:0000313" key="25">
    <source>
        <dbReference type="Proteomes" id="UP000338496"/>
    </source>
</evidence>
<dbReference type="EMBL" id="AAIGQE010000002">
    <property type="protein sequence ID" value="ECE0294048.1"/>
    <property type="molecule type" value="Genomic_DNA"/>
</dbReference>
<dbReference type="InterPro" id="IPR016163">
    <property type="entry name" value="Ald_DH_C"/>
</dbReference>
<dbReference type="EMBL" id="AAHRYM010000010">
    <property type="protein sequence ID" value="EBZ6921329.1"/>
    <property type="molecule type" value="Genomic_DNA"/>
</dbReference>
<evidence type="ECO:0000313" key="13">
    <source>
        <dbReference type="EMBL" id="ECU8352180.1"/>
    </source>
</evidence>
<dbReference type="Proteomes" id="UP000839908">
    <property type="component" value="Unassembled WGS sequence"/>
</dbReference>
<name>A0A0D6G4U7_SALTM</name>
<protein>
    <submittedName>
        <fullName evidence="5 17">Succinate-semialdehyde dehydrogenase</fullName>
        <ecNumber evidence="17">1.2.1.24</ecNumber>
    </submittedName>
    <submittedName>
        <fullName evidence="20">Succinate dehydrogenase</fullName>
    </submittedName>
</protein>
<evidence type="ECO:0000313" key="11">
    <source>
        <dbReference type="EMBL" id="ECE0294048.1"/>
    </source>
</evidence>
<evidence type="ECO:0000313" key="12">
    <source>
        <dbReference type="EMBL" id="ECF1542719.1"/>
    </source>
</evidence>
<dbReference type="FunFam" id="3.40.605.10:FF:000012">
    <property type="entry name" value="NAD-dependent succinate-semialdehyde dehydrogenase"/>
    <property type="match status" value="1"/>
</dbReference>
<dbReference type="EMBL" id="CP011428">
    <property type="protein sequence ID" value="AKH07132.1"/>
    <property type="molecule type" value="Genomic_DNA"/>
</dbReference>
<dbReference type="EMBL" id="AAMLUT010000001">
    <property type="protein sequence ID" value="EDI6663940.1"/>
    <property type="molecule type" value="Genomic_DNA"/>
</dbReference>
<dbReference type="EMBL" id="AALDNI010000006">
    <property type="protein sequence ID" value="ECY5340523.1"/>
    <property type="molecule type" value="Genomic_DNA"/>
</dbReference>
<evidence type="ECO:0000313" key="6">
    <source>
        <dbReference type="EMBL" id="EBU9271573.1"/>
    </source>
</evidence>
<dbReference type="EMBL" id="DAAFPQ010000002">
    <property type="protein sequence ID" value="HAB0969834.1"/>
    <property type="molecule type" value="Genomic_DNA"/>
</dbReference>
<reference evidence="18" key="4">
    <citation type="submission" date="2018-07" db="EMBL/GenBank/DDBJ databases">
        <authorList>
            <consortium name="PulseNet: The National Subtyping Network for Foodborne Disease Surveillance"/>
            <person name="Tarr C.L."/>
            <person name="Trees E."/>
            <person name="Katz L.S."/>
            <person name="Carleton-Romer H.A."/>
            <person name="Stroika S."/>
            <person name="Kucerova Z."/>
            <person name="Roache K.F."/>
            <person name="Sabol A.L."/>
            <person name="Besser J."/>
            <person name="Gerner-Smidt P."/>
        </authorList>
    </citation>
    <scope>NUCLEOTIDE SEQUENCE [LARGE SCALE GENOMIC DNA]</scope>
    <source>
        <strain evidence="13">PNUSAS008736</strain>
        <strain evidence="18">PNUSAS016739</strain>
    </source>
</reference>
<dbReference type="KEGG" id="seni:CY43_07765"/>
<dbReference type="EMBL" id="RSUA01000026">
    <property type="protein sequence ID" value="MIT50074.1"/>
    <property type="molecule type" value="Genomic_DNA"/>
</dbReference>
<evidence type="ECO:0000313" key="18">
    <source>
        <dbReference type="EMBL" id="EDI6663940.1"/>
    </source>
</evidence>
<feature type="domain" description="Aldehyde dehydrogenase" evidence="4">
    <location>
        <begin position="10"/>
        <end position="457"/>
    </location>
</feature>
<reference evidence="5 23" key="2">
    <citation type="journal article" date="2015" name="Genome Announc.">
        <title>Complete Genome Sequencing of a Multidrug-Resistant and Human-Invasive Salmonella enterica Serovar Typhimurium Strain of the Emerging Sequence Type 213 Genotype.</title>
        <authorList>
            <person name="Calva E."/>
            <person name="Silva C."/>
            <person name="Zaidi M.B."/>
            <person name="Sanchez-Flores A."/>
            <person name="Estrada K."/>
            <person name="Silva G.G."/>
            <person name="Soto-Jimenez L.M."/>
            <person name="Wiesner M."/>
            <person name="Fernandez-Mora M."/>
            <person name="Edwards R.A."/>
            <person name="Vinuesa P."/>
        </authorList>
    </citation>
    <scope>NUCLEOTIDE SEQUENCE [LARGE SCALE GENOMIC DNA]</scope>
    <source>
        <strain evidence="5 23">YU39</strain>
    </source>
</reference>
<evidence type="ECO:0000313" key="24">
    <source>
        <dbReference type="Proteomes" id="UP000054461"/>
    </source>
</evidence>
<keyword evidence="2" id="KW-0521">NADP</keyword>
<evidence type="ECO:0000313" key="14">
    <source>
        <dbReference type="EMBL" id="ECV8762829.1"/>
    </source>
</evidence>
<dbReference type="InterPro" id="IPR044148">
    <property type="entry name" value="ALDH_GabD1-like"/>
</dbReference>
<dbReference type="Proteomes" id="UP000839616">
    <property type="component" value="Unassembled WGS sequence"/>
</dbReference>
<dbReference type="Proteomes" id="UP000054461">
    <property type="component" value="Unassembled WGS sequence"/>
</dbReference>
<dbReference type="Proteomes" id="UP000839911">
    <property type="component" value="Unassembled WGS sequence"/>
</dbReference>
<proteinExistence type="inferred from homology"/>
<dbReference type="eggNOG" id="COG1012">
    <property type="taxonomic scope" value="Bacteria"/>
</dbReference>
<dbReference type="Proteomes" id="UP000034636">
    <property type="component" value="Chromosome"/>
</dbReference>
<dbReference type="Proteomes" id="UP000839915">
    <property type="component" value="Unassembled WGS sequence"/>
</dbReference>
<organism evidence="17">
    <name type="scientific">Salmonella typhimurium</name>
    <dbReference type="NCBI Taxonomy" id="90371"/>
    <lineage>
        <taxon>Bacteria</taxon>
        <taxon>Pseudomonadati</taxon>
        <taxon>Pseudomonadota</taxon>
        <taxon>Gammaproteobacteria</taxon>
        <taxon>Enterobacterales</taxon>
        <taxon>Enterobacteriaceae</taxon>
        <taxon>Salmonella</taxon>
    </lineage>
</organism>
<dbReference type="Proteomes" id="UP000338496">
    <property type="component" value="Unassembled WGS sequence"/>
</dbReference>
<reference evidence="19" key="7">
    <citation type="submission" date="2019-10" db="EMBL/GenBank/DDBJ databases">
        <authorList>
            <consortium name="NCBI Pathogen Detection Project"/>
        </authorList>
    </citation>
    <scope>NUCLEOTIDE SEQUENCE</scope>
    <source>
        <strain evidence="19">Salmonella enterica</strain>
    </source>
</reference>
<dbReference type="EMBL" id="AAHDPU010000003">
    <property type="protein sequence ID" value="EBU9271573.1"/>
    <property type="molecule type" value="Genomic_DNA"/>
</dbReference>
<evidence type="ECO:0000313" key="8">
    <source>
        <dbReference type="EMBL" id="EBW5461751.1"/>
    </source>
</evidence>
<dbReference type="EMBL" id="AALIPR010000001">
    <property type="protein sequence ID" value="EDA0092287.1"/>
    <property type="molecule type" value="Genomic_DNA"/>
</dbReference>
<keyword evidence="3 17" id="KW-0560">Oxidoreductase</keyword>
<evidence type="ECO:0000313" key="17">
    <source>
        <dbReference type="EMBL" id="EDA0092287.1"/>
    </source>
</evidence>
<dbReference type="EMBL" id="AAHIDF010000004">
    <property type="protein sequence ID" value="EBW3627608.1"/>
    <property type="molecule type" value="Genomic_DNA"/>
</dbReference>
<dbReference type="EMBL" id="RVDJ01000001">
    <property type="protein sequence ID" value="MLP83985.1"/>
    <property type="molecule type" value="Genomic_DNA"/>
</dbReference>
<accession>A0A0F7J8C1</accession>
<dbReference type="Proteomes" id="UP000839617">
    <property type="component" value="Unassembled WGS sequence"/>
</dbReference>
<evidence type="ECO:0000313" key="15">
    <source>
        <dbReference type="EMBL" id="ECW0638501.1"/>
    </source>
</evidence>
<dbReference type="EMBL" id="AAHIPE010000003">
    <property type="protein sequence ID" value="EBW5461751.1"/>
    <property type="molecule type" value="Genomic_DNA"/>
</dbReference>
<accession>A0A0M2IUD3</accession>
<dbReference type="GO" id="GO:0004777">
    <property type="term" value="F:succinate-semialdehyde dehydrogenase (NAD+) activity"/>
    <property type="evidence" value="ECO:0007669"/>
    <property type="project" value="UniProtKB-EC"/>
</dbReference>
<dbReference type="InterPro" id="IPR016161">
    <property type="entry name" value="Ald_DH/histidinol_DH"/>
</dbReference>
<dbReference type="EMBL" id="AAKRET010000001">
    <property type="protein sequence ID" value="ECU8352180.1"/>
    <property type="molecule type" value="Genomic_DNA"/>
</dbReference>
<evidence type="ECO:0000313" key="23">
    <source>
        <dbReference type="Proteomes" id="UP000034636"/>
    </source>
</evidence>
<evidence type="ECO:0000313" key="16">
    <source>
        <dbReference type="EMBL" id="ECY5340523.1"/>
    </source>
</evidence>
<dbReference type="EMBL" id="AAKVET010000001">
    <property type="protein sequence ID" value="ECW0638501.1"/>
    <property type="molecule type" value="Genomic_DNA"/>
</dbReference>
<dbReference type="CDD" id="cd07100">
    <property type="entry name" value="ALDH_SSADH1_GabD1"/>
    <property type="match status" value="1"/>
</dbReference>
<dbReference type="InterPro" id="IPR047110">
    <property type="entry name" value="GABD/Sad-like"/>
</dbReference>
<dbReference type="PROSITE" id="PS00070">
    <property type="entry name" value="ALDEHYDE_DEHYDR_CYS"/>
    <property type="match status" value="1"/>
</dbReference>
<dbReference type="AlphaFoldDB" id="A0A0D6G4U7"/>
<dbReference type="Pfam" id="PF00171">
    <property type="entry name" value="Aldedh"/>
    <property type="match status" value="1"/>
</dbReference>
<evidence type="ECO:0000313" key="20">
    <source>
        <dbReference type="EMBL" id="KTZ11410.1"/>
    </source>
</evidence>
<dbReference type="Gene3D" id="3.40.309.10">
    <property type="entry name" value="Aldehyde Dehydrogenase, Chain A, domain 2"/>
    <property type="match status" value="1"/>
</dbReference>
<dbReference type="EMBL" id="AAKUOT010000043">
    <property type="protein sequence ID" value="ECV8762829.1"/>
    <property type="molecule type" value="Genomic_DNA"/>
</dbReference>
<evidence type="ECO:0000313" key="9">
    <source>
        <dbReference type="EMBL" id="EBY1701174.1"/>
    </source>
</evidence>
<dbReference type="RefSeq" id="WP_000178397.1">
    <property type="nucleotide sequence ID" value="NZ_AP023291.1"/>
</dbReference>
<dbReference type="PANTHER" id="PTHR43217">
    <property type="entry name" value="SUCCINATE SEMIALDEHYDE DEHYDROGENASE [NAD(P)+] SAD"/>
    <property type="match status" value="1"/>
</dbReference>
<evidence type="ECO:0000256" key="2">
    <source>
        <dbReference type="ARBA" id="ARBA00022857"/>
    </source>
</evidence>
<dbReference type="Proteomes" id="UP000839914">
    <property type="component" value="Unassembled WGS sequence"/>
</dbReference>
<reference evidence="20 24" key="1">
    <citation type="submission" date="2014-09" db="EMBL/GenBank/DDBJ databases">
        <title>Salmonella Genotype and Phenotype Association.</title>
        <authorList>
            <person name="Chen Y."/>
            <person name="Folster J."/>
            <person name="Ayers S."/>
            <person name="Kabera C."/>
            <person name="Li C."/>
            <person name="Mukherjee S."/>
            <person name="Lam C."/>
            <person name="Zhao S."/>
            <person name="McDermott P."/>
        </authorList>
    </citation>
    <scope>NUCLEOTIDE SEQUENCE [LARGE SCALE GENOMIC DNA]</scope>
    <source>
        <strain evidence="20 24">CVM N32045</strain>
    </source>
</reference>
<dbReference type="EC" id="1.2.1.24" evidence="17"/>
<dbReference type="EMBL" id="AAIKGB010000004">
    <property type="protein sequence ID" value="ECF1542719.1"/>
    <property type="molecule type" value="Genomic_DNA"/>
</dbReference>
<accession>A0A0D6G4U7</accession>
<dbReference type="InterPro" id="IPR016162">
    <property type="entry name" value="Ald_DH_N"/>
</dbReference>